<dbReference type="InterPro" id="IPR001375">
    <property type="entry name" value="Peptidase_S9_cat"/>
</dbReference>
<feature type="chain" id="PRO_5045527263" evidence="3">
    <location>
        <begin position="25"/>
        <end position="658"/>
    </location>
</feature>
<dbReference type="Proteomes" id="UP001209701">
    <property type="component" value="Unassembled WGS sequence"/>
</dbReference>
<dbReference type="EMBL" id="JAJIRN010000004">
    <property type="protein sequence ID" value="MCV2368352.1"/>
    <property type="molecule type" value="Genomic_DNA"/>
</dbReference>
<evidence type="ECO:0000313" key="5">
    <source>
        <dbReference type="EMBL" id="MCV2368352.1"/>
    </source>
</evidence>
<dbReference type="PRINTS" id="PR00862">
    <property type="entry name" value="PROLIGOPTASE"/>
</dbReference>
<comment type="caution">
    <text evidence="5">The sequence shown here is derived from an EMBL/GenBank/DDBJ whole genome shotgun (WGS) entry which is preliminary data.</text>
</comment>
<dbReference type="Gene3D" id="2.130.10.10">
    <property type="entry name" value="YVTN repeat-like/Quinoprotein amine dehydrogenase"/>
    <property type="match status" value="1"/>
</dbReference>
<dbReference type="InterPro" id="IPR011659">
    <property type="entry name" value="WD40"/>
</dbReference>
<organism evidence="5 6">
    <name type="scientific">Roseateles oligotrophus</name>
    <dbReference type="NCBI Taxonomy" id="1769250"/>
    <lineage>
        <taxon>Bacteria</taxon>
        <taxon>Pseudomonadati</taxon>
        <taxon>Pseudomonadota</taxon>
        <taxon>Betaproteobacteria</taxon>
        <taxon>Burkholderiales</taxon>
        <taxon>Sphaerotilaceae</taxon>
        <taxon>Roseateles</taxon>
    </lineage>
</organism>
<keyword evidence="2" id="KW-0720">Serine protease</keyword>
<keyword evidence="2" id="KW-0645">Protease</keyword>
<dbReference type="PANTHER" id="PTHR42776">
    <property type="entry name" value="SERINE PEPTIDASE S9 FAMILY MEMBER"/>
    <property type="match status" value="1"/>
</dbReference>
<accession>A0ABT2YEA1</accession>
<evidence type="ECO:0000259" key="4">
    <source>
        <dbReference type="Pfam" id="PF00326"/>
    </source>
</evidence>
<gene>
    <name evidence="5" type="ORF">LNV07_09620</name>
</gene>
<dbReference type="PANTHER" id="PTHR42776:SF27">
    <property type="entry name" value="DIPEPTIDYL PEPTIDASE FAMILY MEMBER 6"/>
    <property type="match status" value="1"/>
</dbReference>
<protein>
    <submittedName>
        <fullName evidence="5">Alpha/beta fold hydrolase</fullName>
    </submittedName>
</protein>
<evidence type="ECO:0000256" key="3">
    <source>
        <dbReference type="SAM" id="SignalP"/>
    </source>
</evidence>
<dbReference type="InterPro" id="IPR015943">
    <property type="entry name" value="WD40/YVTN_repeat-like_dom_sf"/>
</dbReference>
<proteinExistence type="predicted"/>
<sequence length="658" mass="70426">MPTPILARASLCAALLSLSPITFAIEAPQAQHAQHAPSAAPPIVGDPASEADLALAAARAQAPAPVAEFWPLIAPDNRQVYFMANYEGRRALYAQEIGAKTPPAKVAEPQGRMRHPRFSPDGKAIYFSDDTQGDEAFLIKRLVLATGAVENVEAGAKLNRDGPWFTGQGARFFYTARAVTASGMALFERAAAPGAASAQVFASENHSLAAVRPDGQQALVVQEPFFDTLLRVDLPGGNAKRLFPAQERTEKTTQIMAAEYSRDGTRVFVATNDGGERTHVLMLDAKTGRELARYTDPRTPGGDVQSFSVQGPTLAYVLDLGTHHEVRILDTRTLKPRPAVKLPLGSEVPGASHPNSNGGLSLSNDGRHLALQWSSPSAPARILLIDTRTGSLQALTTVERAPTPAVESEVVQIPSFDGTLVPALVYRPKGAQGLPVIVQIHGGFPFASTARFNANIASYLAAGYAVVEPNVRGSAGSGPAYERADNGAKKLDAVRDFRAVGEWIARQPWADGQRMAVMGASAGGYHAVMTLAHHPQLWRAGVAVVPLYDTQMALEQTDGALVQFMERELVPVSEAASLRAISPSAYVDRIRAPMLVFAAGNDVRTPASQVYQLVRDLRERGQPVEFMYAPNEGHQGGGGRAGNELQVRILRFLAEALR</sequence>
<evidence type="ECO:0000313" key="6">
    <source>
        <dbReference type="Proteomes" id="UP001209701"/>
    </source>
</evidence>
<name>A0ABT2YEA1_9BURK</name>
<keyword evidence="6" id="KW-1185">Reference proteome</keyword>
<dbReference type="Pfam" id="PF07676">
    <property type="entry name" value="PD40"/>
    <property type="match status" value="1"/>
</dbReference>
<evidence type="ECO:0000256" key="2">
    <source>
        <dbReference type="ARBA" id="ARBA00022825"/>
    </source>
</evidence>
<dbReference type="InterPro" id="IPR029058">
    <property type="entry name" value="AB_hydrolase_fold"/>
</dbReference>
<dbReference type="RefSeq" id="WP_263570956.1">
    <property type="nucleotide sequence ID" value="NZ_JAJIRN010000004.1"/>
</dbReference>
<feature type="domain" description="Peptidase S9 prolyl oligopeptidase catalytic" evidence="4">
    <location>
        <begin position="452"/>
        <end position="657"/>
    </location>
</feature>
<dbReference type="Gene3D" id="3.40.50.1820">
    <property type="entry name" value="alpha/beta hydrolase"/>
    <property type="match status" value="1"/>
</dbReference>
<dbReference type="SUPFAM" id="SSF53474">
    <property type="entry name" value="alpha/beta-Hydrolases"/>
    <property type="match status" value="1"/>
</dbReference>
<dbReference type="Gene3D" id="2.120.10.30">
    <property type="entry name" value="TolB, C-terminal domain"/>
    <property type="match status" value="1"/>
</dbReference>
<dbReference type="GO" id="GO:0016787">
    <property type="term" value="F:hydrolase activity"/>
    <property type="evidence" value="ECO:0007669"/>
    <property type="project" value="UniProtKB-KW"/>
</dbReference>
<feature type="signal peptide" evidence="3">
    <location>
        <begin position="1"/>
        <end position="24"/>
    </location>
</feature>
<dbReference type="InterPro" id="IPR002470">
    <property type="entry name" value="Peptidase_S9A"/>
</dbReference>
<keyword evidence="3" id="KW-0732">Signal</keyword>
<dbReference type="InterPro" id="IPR011042">
    <property type="entry name" value="6-blade_b-propeller_TolB-like"/>
</dbReference>
<keyword evidence="1 5" id="KW-0378">Hydrolase</keyword>
<evidence type="ECO:0000256" key="1">
    <source>
        <dbReference type="ARBA" id="ARBA00022801"/>
    </source>
</evidence>
<dbReference type="SUPFAM" id="SSF82171">
    <property type="entry name" value="DPP6 N-terminal domain-like"/>
    <property type="match status" value="1"/>
</dbReference>
<reference evidence="5 6" key="1">
    <citation type="submission" date="2021-11" db="EMBL/GenBank/DDBJ databases">
        <authorList>
            <person name="Liang Q."/>
            <person name="Mou H."/>
            <person name="Liu Z."/>
        </authorList>
    </citation>
    <scope>NUCLEOTIDE SEQUENCE [LARGE SCALE GENOMIC DNA]</scope>
    <source>
        <strain evidence="5 6">CHU3</strain>
    </source>
</reference>
<dbReference type="Pfam" id="PF00326">
    <property type="entry name" value="Peptidase_S9"/>
    <property type="match status" value="1"/>
</dbReference>